<reference evidence="21" key="2">
    <citation type="submission" date="2025-09" db="UniProtKB">
        <authorList>
            <consortium name="Ensembl"/>
        </authorList>
    </citation>
    <scope>IDENTIFICATION</scope>
</reference>
<evidence type="ECO:0000256" key="8">
    <source>
        <dbReference type="ARBA" id="ARBA00022989"/>
    </source>
</evidence>
<evidence type="ECO:0000256" key="1">
    <source>
        <dbReference type="ARBA" id="ARBA00004323"/>
    </source>
</evidence>
<dbReference type="PIRSF" id="PIRSF005557">
    <property type="entry name" value="Sialyl_trans"/>
    <property type="match status" value="1"/>
</dbReference>
<keyword evidence="9" id="KW-0333">Golgi apparatus</keyword>
<comment type="pathway">
    <text evidence="2">Protein modification; protein glycosylation.</text>
</comment>
<feature type="disulfide bond" evidence="19">
    <location>
        <begin position="242"/>
        <end position="391"/>
    </location>
</feature>
<evidence type="ECO:0000256" key="4">
    <source>
        <dbReference type="ARBA" id="ARBA00022676"/>
    </source>
</evidence>
<evidence type="ECO:0000256" key="19">
    <source>
        <dbReference type="PIRSR" id="PIRSR005557-2"/>
    </source>
</evidence>
<keyword evidence="11 20" id="KW-0472">Membrane</keyword>
<dbReference type="Gene3D" id="3.90.1480.20">
    <property type="entry name" value="Glycosyl transferase family 29"/>
    <property type="match status" value="1"/>
</dbReference>
<sequence>MLRRRMGYADPTSGRDLLGNRSLCFIFICAFGLVTLLQQILYGKNYIKREEMGSVPSSRGQRRGLGGYRCYAPLNGGLYAAIVCKPAQQFSRLKGDETGNWTGPVNFLDDGSLKPARNGKKRYLDSYDGSYDYNSTACKELRQEIMDVKVLTMVKTSELFERWRNLQVCKWQQNMVETNNFKMSLSRCCNAPSFLFTTKRNTPAGTKLRYEVDTSGILPISTEVFKMFPDDMPYSKSQFKKCAVVGNGGIIKNSKCGKDIDSADFVFRCNIPPINEKYSADVGAKTDLVTINPSIITERFQKLEKWRRPFYEVLQNYENSSVVLPAFYNTRNTDVSFRVKYMLDDFDSQRGVFFFHPQYLLNVQRFWTVQGVRAKRLSSGLMLVTAAMELCEEVHLYGFWAFPMNPSGIFITHHYYDNVKPRPGFHAMPHEIFNFMHMHTRGILNVHSGPCT</sequence>
<keyword evidence="22" id="KW-1185">Reference proteome</keyword>
<dbReference type="CDD" id="cd23990">
    <property type="entry name" value="GT29_ST8SIA5"/>
    <property type="match status" value="1"/>
</dbReference>
<evidence type="ECO:0000256" key="9">
    <source>
        <dbReference type="ARBA" id="ARBA00023034"/>
    </source>
</evidence>
<evidence type="ECO:0000256" key="7">
    <source>
        <dbReference type="ARBA" id="ARBA00022968"/>
    </source>
</evidence>
<dbReference type="Proteomes" id="UP000694557">
    <property type="component" value="Unassembled WGS sequence"/>
</dbReference>
<keyword evidence="6 20" id="KW-0812">Transmembrane</keyword>
<dbReference type="GO" id="GO:0009311">
    <property type="term" value="P:oligosaccharide metabolic process"/>
    <property type="evidence" value="ECO:0007669"/>
    <property type="project" value="TreeGrafter"/>
</dbReference>
<keyword evidence="7" id="KW-0735">Signal-anchor</keyword>
<reference evidence="21" key="1">
    <citation type="submission" date="2025-08" db="UniProtKB">
        <authorList>
            <consortium name="Ensembl"/>
        </authorList>
    </citation>
    <scope>IDENTIFICATION</scope>
</reference>
<dbReference type="KEGG" id="oki:109873822"/>
<comment type="subcellular location">
    <subcellularLocation>
        <location evidence="1">Golgi apparatus membrane</location>
        <topology evidence="1">Single-pass type II membrane protein</topology>
    </subcellularLocation>
</comment>
<dbReference type="PANTHER" id="PTHR11987">
    <property type="entry name" value="ALPHA-2,8-SIALYLTRANSFERASE"/>
    <property type="match status" value="1"/>
</dbReference>
<dbReference type="InterPro" id="IPR050943">
    <property type="entry name" value="Glycosyltr_29_Sialyltrsf"/>
</dbReference>
<keyword evidence="4" id="KW-0328">Glycosyltransferase</keyword>
<dbReference type="InterPro" id="IPR012163">
    <property type="entry name" value="Sialyl_trans"/>
</dbReference>
<dbReference type="Ensembl" id="ENSOKIT00005113128.1">
    <property type="protein sequence ID" value="ENSOKIP00005105512.1"/>
    <property type="gene ID" value="ENSOKIG00005046436.1"/>
</dbReference>
<keyword evidence="5" id="KW-0808">Transferase</keyword>
<evidence type="ECO:0000256" key="10">
    <source>
        <dbReference type="ARBA" id="ARBA00023098"/>
    </source>
</evidence>
<dbReference type="Pfam" id="PF00777">
    <property type="entry name" value="Glyco_transf_29"/>
    <property type="match status" value="1"/>
</dbReference>
<evidence type="ECO:0000256" key="18">
    <source>
        <dbReference type="ARBA" id="ARBA00083168"/>
    </source>
</evidence>
<dbReference type="FunFam" id="3.90.1480.20:FF:000004">
    <property type="entry name" value="alpha-2,8-sialyltransferase 8E isoform X1"/>
    <property type="match status" value="1"/>
</dbReference>
<evidence type="ECO:0000256" key="16">
    <source>
        <dbReference type="ARBA" id="ARBA00070573"/>
    </source>
</evidence>
<evidence type="ECO:0000256" key="13">
    <source>
        <dbReference type="ARBA" id="ARBA00023180"/>
    </source>
</evidence>
<dbReference type="GO" id="GO:0000139">
    <property type="term" value="C:Golgi membrane"/>
    <property type="evidence" value="ECO:0007669"/>
    <property type="project" value="UniProtKB-SubCell"/>
</dbReference>
<evidence type="ECO:0000313" key="21">
    <source>
        <dbReference type="Ensembl" id="ENSOKIP00005105512.1"/>
    </source>
</evidence>
<accession>A0A8C7L1D5</accession>
<dbReference type="GeneTree" id="ENSGT01030000234535"/>
<comment type="catalytic activity">
    <reaction evidence="14">
        <text>a ganglioside GQ1c (d18:1(4E)) + CMP-N-acetyl-beta-neuraminate = a ganglioside GP1c (d18:1(4E)) + CMP + H(+)</text>
        <dbReference type="Rhea" id="RHEA:47592"/>
        <dbReference type="ChEBI" id="CHEBI:15378"/>
        <dbReference type="ChEBI" id="CHEBI:57812"/>
        <dbReference type="ChEBI" id="CHEBI:60377"/>
        <dbReference type="ChEBI" id="CHEBI:87791"/>
        <dbReference type="ChEBI" id="CHEBI:87792"/>
    </reaction>
    <physiologicalReaction direction="left-to-right" evidence="14">
        <dbReference type="Rhea" id="RHEA:47593"/>
    </physiologicalReaction>
</comment>
<evidence type="ECO:0000256" key="17">
    <source>
        <dbReference type="ARBA" id="ARBA00082846"/>
    </source>
</evidence>
<comment type="similarity">
    <text evidence="3">Belongs to the glycosyltransferase 29 family.</text>
</comment>
<organism evidence="21 22">
    <name type="scientific">Oncorhynchus kisutch</name>
    <name type="common">Coho salmon</name>
    <name type="synonym">Salmo kisutch</name>
    <dbReference type="NCBI Taxonomy" id="8019"/>
    <lineage>
        <taxon>Eukaryota</taxon>
        <taxon>Metazoa</taxon>
        <taxon>Chordata</taxon>
        <taxon>Craniata</taxon>
        <taxon>Vertebrata</taxon>
        <taxon>Euteleostomi</taxon>
        <taxon>Actinopterygii</taxon>
        <taxon>Neopterygii</taxon>
        <taxon>Teleostei</taxon>
        <taxon>Protacanthopterygii</taxon>
        <taxon>Salmoniformes</taxon>
        <taxon>Salmonidae</taxon>
        <taxon>Salmoninae</taxon>
        <taxon>Oncorhynchus</taxon>
    </lineage>
</organism>
<dbReference type="GO" id="GO:0006629">
    <property type="term" value="P:lipid metabolic process"/>
    <property type="evidence" value="ECO:0007669"/>
    <property type="project" value="UniProtKB-KW"/>
</dbReference>
<keyword evidence="12" id="KW-1015">Disulfide bond</keyword>
<dbReference type="GO" id="GO:0003828">
    <property type="term" value="F:alpha-N-acetylneuraminate alpha-2,8-sialyltransferase activity"/>
    <property type="evidence" value="ECO:0007669"/>
    <property type="project" value="TreeGrafter"/>
</dbReference>
<evidence type="ECO:0000256" key="3">
    <source>
        <dbReference type="ARBA" id="ARBA00006003"/>
    </source>
</evidence>
<dbReference type="AlphaFoldDB" id="A0A8C7L1D5"/>
<evidence type="ECO:0000256" key="14">
    <source>
        <dbReference type="ARBA" id="ARBA00050108"/>
    </source>
</evidence>
<keyword evidence="10" id="KW-0443">Lipid metabolism</keyword>
<evidence type="ECO:0000256" key="15">
    <source>
        <dbReference type="ARBA" id="ARBA00056957"/>
    </source>
</evidence>
<keyword evidence="8 20" id="KW-1133">Transmembrane helix</keyword>
<dbReference type="InterPro" id="IPR038578">
    <property type="entry name" value="GT29-like_sf"/>
</dbReference>
<evidence type="ECO:0000256" key="6">
    <source>
        <dbReference type="ARBA" id="ARBA00022692"/>
    </source>
</evidence>
<proteinExistence type="inferred from homology"/>
<keyword evidence="13" id="KW-0325">Glycoprotein</keyword>
<comment type="function">
    <text evidence="15">Involved in the synthesis of gangliosides GD1c, GT1a, GQ1b, GP1c and GT3 from GD1a, GT1b, GM1b and GD3 respectively.</text>
</comment>
<evidence type="ECO:0000256" key="12">
    <source>
        <dbReference type="ARBA" id="ARBA00023157"/>
    </source>
</evidence>
<dbReference type="PANTHER" id="PTHR11987:SF4">
    <property type="entry name" value="ALPHA-2,8-SIALYLTRANSFERASE 8E"/>
    <property type="match status" value="1"/>
</dbReference>
<protein>
    <recommendedName>
        <fullName evidence="16">Alpha-2,8-sialyltransferase 8E</fullName>
    </recommendedName>
    <alternativeName>
        <fullName evidence="17">Sialyltransferase 8E</fullName>
    </alternativeName>
    <alternativeName>
        <fullName evidence="18">Sialyltransferase St8Sia V</fullName>
    </alternativeName>
</protein>
<evidence type="ECO:0000256" key="11">
    <source>
        <dbReference type="ARBA" id="ARBA00023136"/>
    </source>
</evidence>
<name>A0A8C7L1D5_ONCKI</name>
<evidence type="ECO:0000256" key="5">
    <source>
        <dbReference type="ARBA" id="ARBA00022679"/>
    </source>
</evidence>
<dbReference type="GO" id="GO:0006491">
    <property type="term" value="P:N-glycan processing"/>
    <property type="evidence" value="ECO:0007669"/>
    <property type="project" value="TreeGrafter"/>
</dbReference>
<evidence type="ECO:0000256" key="2">
    <source>
        <dbReference type="ARBA" id="ARBA00004922"/>
    </source>
</evidence>
<dbReference type="InterPro" id="IPR001675">
    <property type="entry name" value="Glyco_trans_29"/>
</dbReference>
<gene>
    <name evidence="21" type="primary">ST8SIA5</name>
    <name evidence="21" type="synonym">LOC109873822</name>
</gene>
<evidence type="ECO:0000256" key="20">
    <source>
        <dbReference type="SAM" id="Phobius"/>
    </source>
</evidence>
<evidence type="ECO:0000313" key="22">
    <source>
        <dbReference type="Proteomes" id="UP000694557"/>
    </source>
</evidence>
<feature type="transmembrane region" description="Helical" evidence="20">
    <location>
        <begin position="21"/>
        <end position="42"/>
    </location>
</feature>